<comment type="subcellular location">
    <subcellularLocation>
        <location evidence="1">Golgi apparatus membrane</location>
        <topology evidence="1">Peripheral membrane protein</topology>
    </subcellularLocation>
</comment>
<evidence type="ECO:0000313" key="13">
    <source>
        <dbReference type="Proteomes" id="UP001497525"/>
    </source>
</evidence>
<dbReference type="InterPro" id="IPR024603">
    <property type="entry name" value="COG_complex_COG2_C"/>
</dbReference>
<evidence type="ECO:0000256" key="3">
    <source>
        <dbReference type="ARBA" id="ARBA00020977"/>
    </source>
</evidence>
<name>A0AAV2THV9_CALDB</name>
<reference evidence="12" key="1">
    <citation type="submission" date="2024-06" db="EMBL/GenBank/DDBJ databases">
        <authorList>
            <person name="Liu X."/>
            <person name="Lenzi L."/>
            <person name="Haldenby T S."/>
            <person name="Uol C."/>
        </authorList>
    </citation>
    <scope>NUCLEOTIDE SEQUENCE</scope>
</reference>
<evidence type="ECO:0000313" key="12">
    <source>
        <dbReference type="EMBL" id="CAL5135686.1"/>
    </source>
</evidence>
<feature type="domain" description="COG complex component COG2 C-terminal" evidence="11">
    <location>
        <begin position="480"/>
        <end position="795"/>
    </location>
</feature>
<dbReference type="GO" id="GO:0017119">
    <property type="term" value="C:Golgi transport complex"/>
    <property type="evidence" value="ECO:0007669"/>
    <property type="project" value="TreeGrafter"/>
</dbReference>
<dbReference type="GO" id="GO:0000139">
    <property type="term" value="C:Golgi membrane"/>
    <property type="evidence" value="ECO:0007669"/>
    <property type="project" value="UniProtKB-SubCell"/>
</dbReference>
<evidence type="ECO:0000256" key="9">
    <source>
        <dbReference type="SAM" id="MobiDB-lite"/>
    </source>
</evidence>
<evidence type="ECO:0000256" key="4">
    <source>
        <dbReference type="ARBA" id="ARBA00022448"/>
    </source>
</evidence>
<dbReference type="PANTHER" id="PTHR12961:SF0">
    <property type="entry name" value="CONSERVED OLIGOMERIC GOLGI COMPLEX SUBUNIT 2"/>
    <property type="match status" value="1"/>
</dbReference>
<comment type="similarity">
    <text evidence="2">Belongs to the COG2 family.</text>
</comment>
<feature type="domain" description="Conserved oligomeric Golgi complex subunit 2 N-terminal" evidence="10">
    <location>
        <begin position="50"/>
        <end position="123"/>
    </location>
</feature>
<evidence type="ECO:0000259" key="11">
    <source>
        <dbReference type="Pfam" id="PF12022"/>
    </source>
</evidence>
<dbReference type="AlphaFoldDB" id="A0AAV2THV9"/>
<dbReference type="Proteomes" id="UP001497525">
    <property type="component" value="Unassembled WGS sequence"/>
</dbReference>
<sequence>MVLTEVNGLDRNIQPHRPTANFDSPGAQMTEKKRLLEDTFDITPSGLKYCFDRECFLRDDFQSNEFLLTQEGHGTSLEQIRDGLLQYSNILKSSLVELINQDYADFVNLSTNLVGLDKAIDSISTPLRGFENSVQSVITDLESIENTLTGTLKDLQILREKKELLNNLRTIGECVARLERWLTPTDSSSSEFQERDFKQNLATTVLAEENPTSAFPKSSDARSLEEDEDVEWPVEFFADCSLQGDSGQRIDRVANEYMKLSFALKKCQEHPVTLSMKSRIQWITSMLQEQLSLRMKSALEAAQLTSTKTKSTVDLKLSGEQLRHVLSTYLVIGKLSDFIQLYRKYALRPKLVQIFTPRQELVSRGSDPKRAAGVLDEVYSGSLNVLDEQLTRLNQLKLQRPSESYDPLAEFDCIVDAFWPETVDLICENLPDIFNAGDPDRFYALHTSTVRFLSTLEGRANSPKQVDALRNHPSYGEFLNKWSLPVYFQIRFQDIAGCVEKAMNESLRPAEVHSQGCFLHVTEVVIKQLERCWQDGIYLVALRHRFWKLTLQILSRYASFASHYSKPSDTTEKIKTNDGMEPATRVRHLDDGFEKLIFLIGDCYHLCDFVKSTLSQRILQVIGPLESDSDQSLTPSSLIDCLSESCDRLLSGTKPLEDALVDRVLRLCSIVSRLIQDVPRQYRRTNRNLPTTVSGYVSAMINPLTSLSNLASKASQNTTSATDSFKELVTRCVNEVANAYHSQLTELIISVRKMEDSLRKLREARRGTSTGNQVAGANSSTYSDDDKIRHQLYLDTCAFRDQVNGLWGSSPKCQDAIQKIVDLTENAKAEAASNVR</sequence>
<dbReference type="GO" id="GO:0007030">
    <property type="term" value="P:Golgi organization"/>
    <property type="evidence" value="ECO:0007669"/>
    <property type="project" value="InterPro"/>
</dbReference>
<protein>
    <recommendedName>
        <fullName evidence="3">Conserved oligomeric Golgi complex subunit 2</fullName>
    </recommendedName>
    <alternativeName>
        <fullName evidence="8">Component of oligomeric Golgi complex 2</fullName>
    </alternativeName>
</protein>
<dbReference type="GO" id="GO:0015031">
    <property type="term" value="P:protein transport"/>
    <property type="evidence" value="ECO:0007669"/>
    <property type="project" value="UniProtKB-KW"/>
</dbReference>
<keyword evidence="7" id="KW-0472">Membrane</keyword>
<keyword evidence="4" id="KW-0813">Transport</keyword>
<feature type="region of interest" description="Disordered" evidence="9">
    <location>
        <begin position="764"/>
        <end position="783"/>
    </location>
</feature>
<evidence type="ECO:0000256" key="1">
    <source>
        <dbReference type="ARBA" id="ARBA00004395"/>
    </source>
</evidence>
<evidence type="ECO:0000256" key="7">
    <source>
        <dbReference type="ARBA" id="ARBA00023136"/>
    </source>
</evidence>
<evidence type="ECO:0000256" key="2">
    <source>
        <dbReference type="ARBA" id="ARBA00007603"/>
    </source>
</evidence>
<accession>A0AAV2THV9</accession>
<comment type="caution">
    <text evidence="12">The sequence shown here is derived from an EMBL/GenBank/DDBJ whole genome shotgun (WGS) entry which is preliminary data.</text>
</comment>
<dbReference type="GO" id="GO:0006891">
    <property type="term" value="P:intra-Golgi vesicle-mediated transport"/>
    <property type="evidence" value="ECO:0007669"/>
    <property type="project" value="TreeGrafter"/>
</dbReference>
<dbReference type="InterPro" id="IPR009316">
    <property type="entry name" value="COG2"/>
</dbReference>
<proteinExistence type="inferred from homology"/>
<dbReference type="InterPro" id="IPR024602">
    <property type="entry name" value="COG_su2_N"/>
</dbReference>
<evidence type="ECO:0000256" key="5">
    <source>
        <dbReference type="ARBA" id="ARBA00022927"/>
    </source>
</evidence>
<dbReference type="EMBL" id="CAXLJL010000267">
    <property type="protein sequence ID" value="CAL5135686.1"/>
    <property type="molecule type" value="Genomic_DNA"/>
</dbReference>
<dbReference type="Pfam" id="PF12022">
    <property type="entry name" value="COG2_C"/>
    <property type="match status" value="1"/>
</dbReference>
<dbReference type="PANTHER" id="PTHR12961">
    <property type="entry name" value="CONSERVED OLIGOMERIC GOLGI COMPLEX COMPONENT 2"/>
    <property type="match status" value="1"/>
</dbReference>
<gene>
    <name evidence="12" type="ORF">CDAUBV1_LOCUS9807</name>
</gene>
<dbReference type="Pfam" id="PF06148">
    <property type="entry name" value="COG2_N"/>
    <property type="match status" value="1"/>
</dbReference>
<evidence type="ECO:0000256" key="8">
    <source>
        <dbReference type="ARBA" id="ARBA00031344"/>
    </source>
</evidence>
<keyword evidence="6" id="KW-0333">Golgi apparatus</keyword>
<feature type="compositionally biased region" description="Polar residues" evidence="9">
    <location>
        <begin position="767"/>
        <end position="782"/>
    </location>
</feature>
<evidence type="ECO:0000256" key="6">
    <source>
        <dbReference type="ARBA" id="ARBA00023034"/>
    </source>
</evidence>
<organism evidence="12 13">
    <name type="scientific">Calicophoron daubneyi</name>
    <name type="common">Rumen fluke</name>
    <name type="synonym">Paramphistomum daubneyi</name>
    <dbReference type="NCBI Taxonomy" id="300641"/>
    <lineage>
        <taxon>Eukaryota</taxon>
        <taxon>Metazoa</taxon>
        <taxon>Spiralia</taxon>
        <taxon>Lophotrochozoa</taxon>
        <taxon>Platyhelminthes</taxon>
        <taxon>Trematoda</taxon>
        <taxon>Digenea</taxon>
        <taxon>Plagiorchiida</taxon>
        <taxon>Pronocephalata</taxon>
        <taxon>Paramphistomoidea</taxon>
        <taxon>Paramphistomidae</taxon>
        <taxon>Calicophoron</taxon>
    </lineage>
</organism>
<evidence type="ECO:0000259" key="10">
    <source>
        <dbReference type="Pfam" id="PF06148"/>
    </source>
</evidence>
<keyword evidence="5" id="KW-0653">Protein transport</keyword>